<dbReference type="RefSeq" id="WP_128226948.1">
    <property type="nucleotide sequence ID" value="NZ_SACR01000001.1"/>
</dbReference>
<proteinExistence type="predicted"/>
<protein>
    <submittedName>
        <fullName evidence="2">Uncharacterized protein</fullName>
    </submittedName>
</protein>
<feature type="region of interest" description="Disordered" evidence="1">
    <location>
        <begin position="1"/>
        <end position="21"/>
    </location>
</feature>
<accession>A0A437RRK8</accession>
<evidence type="ECO:0000313" key="3">
    <source>
        <dbReference type="Proteomes" id="UP000285575"/>
    </source>
</evidence>
<evidence type="ECO:0000256" key="1">
    <source>
        <dbReference type="SAM" id="MobiDB-lite"/>
    </source>
</evidence>
<organism evidence="2 3">
    <name type="scientific">Rubrivivax rivuli</name>
    <dbReference type="NCBI Taxonomy" id="1862385"/>
    <lineage>
        <taxon>Bacteria</taxon>
        <taxon>Pseudomonadati</taxon>
        <taxon>Pseudomonadota</taxon>
        <taxon>Betaproteobacteria</taxon>
        <taxon>Burkholderiales</taxon>
        <taxon>Sphaerotilaceae</taxon>
        <taxon>Rubrivivax</taxon>
    </lineage>
</organism>
<keyword evidence="3" id="KW-1185">Reference proteome</keyword>
<name>A0A437RRK8_9BURK</name>
<comment type="caution">
    <text evidence="2">The sequence shown here is derived from an EMBL/GenBank/DDBJ whole genome shotgun (WGS) entry which is preliminary data.</text>
</comment>
<gene>
    <name evidence="2" type="ORF">EOE66_01695</name>
</gene>
<sequence length="134" mass="14629">MATETRLTAADLRRLPSPADTPPDCDCTALHAPGWESITGPLGENTGAPRLVKLGTLRDPDEAEPTVAEFHAEGSRYESPHAPIAPAFFPYNRCEVWACAACGRGFLQYTEFGGYYVDHRLREIDPARVVDATP</sequence>
<dbReference type="AlphaFoldDB" id="A0A437RRK8"/>
<dbReference type="EMBL" id="SACR01000001">
    <property type="protein sequence ID" value="RVU49311.1"/>
    <property type="molecule type" value="Genomic_DNA"/>
</dbReference>
<reference evidence="2 3" key="1">
    <citation type="submission" date="2019-01" db="EMBL/GenBank/DDBJ databases">
        <authorList>
            <person name="Chen W.-M."/>
        </authorList>
    </citation>
    <scope>NUCLEOTIDE SEQUENCE [LARGE SCALE GENOMIC DNA]</scope>
    <source>
        <strain evidence="2 3">KYPY4</strain>
    </source>
</reference>
<dbReference type="Proteomes" id="UP000285575">
    <property type="component" value="Unassembled WGS sequence"/>
</dbReference>
<dbReference type="OrthoDB" id="6888798at2"/>
<evidence type="ECO:0000313" key="2">
    <source>
        <dbReference type="EMBL" id="RVU49311.1"/>
    </source>
</evidence>